<organism evidence="3 4">
    <name type="scientific">Phakopsora pachyrhizi</name>
    <name type="common">Asian soybean rust disease fungus</name>
    <dbReference type="NCBI Taxonomy" id="170000"/>
    <lineage>
        <taxon>Eukaryota</taxon>
        <taxon>Fungi</taxon>
        <taxon>Dikarya</taxon>
        <taxon>Basidiomycota</taxon>
        <taxon>Pucciniomycotina</taxon>
        <taxon>Pucciniomycetes</taxon>
        <taxon>Pucciniales</taxon>
        <taxon>Phakopsoraceae</taxon>
        <taxon>Phakopsora</taxon>
    </lineage>
</organism>
<dbReference type="AlphaFoldDB" id="A0AAV0BU69"/>
<sequence>MLVLSLVVSLIFHRFSWAFEFTQEGLREADDILNLQGFSQYYSDAPNHIFHGQENILQPGQYQSSFQYNTGAQDQPAITSYKQPVLPSTACHEAQISNQILHSQWLQHLAELRFHDGNHLVFDSYPEHSADHQFHQYLDVYADQPESIQLQSNWYPNQNHQNFKEHILEGNFEYLKTPFVWSEAPLDFFNEPHLPGSSLKAAGSTRRVNSEQEEDFINDVVRESDFSLLSQSAMILENGGRVGSRNFHGYLLSDPHCGSNNNKNSLISNLLPPQSDETNLFDSNYLLRCPHNTIYKSRNEDIESFNIKGDELAEQRVIPENLNNIKFTLETEATLKTPKLSNNLRLHLNVDSPGSLIGQNEDNVPKTIISNTSLDSNIPPLLTNVGHEEIKNLNGKEAAECSKSQTSGDIAILTKQNGTRNKLKDLGKENPKKRKRNPNNLTAEKKNPEPEKLF</sequence>
<evidence type="ECO:0000313" key="3">
    <source>
        <dbReference type="EMBL" id="CAH7690251.1"/>
    </source>
</evidence>
<comment type="caution">
    <text evidence="3">The sequence shown here is derived from an EMBL/GenBank/DDBJ whole genome shotgun (WGS) entry which is preliminary data.</text>
</comment>
<name>A0AAV0BU69_PHAPC</name>
<gene>
    <name evidence="3" type="ORF">PPACK8108_LOCUS25542</name>
</gene>
<evidence type="ECO:0000256" key="2">
    <source>
        <dbReference type="SAM" id="SignalP"/>
    </source>
</evidence>
<feature type="compositionally biased region" description="Polar residues" evidence="1">
    <location>
        <begin position="403"/>
        <end position="420"/>
    </location>
</feature>
<keyword evidence="4" id="KW-1185">Reference proteome</keyword>
<reference evidence="3" key="1">
    <citation type="submission" date="2022-06" db="EMBL/GenBank/DDBJ databases">
        <authorList>
            <consortium name="SYNGENTA / RWTH Aachen University"/>
        </authorList>
    </citation>
    <scope>NUCLEOTIDE SEQUENCE</scope>
</reference>
<feature type="region of interest" description="Disordered" evidence="1">
    <location>
        <begin position="403"/>
        <end position="454"/>
    </location>
</feature>
<proteinExistence type="predicted"/>
<dbReference type="EMBL" id="CALTRL010006249">
    <property type="protein sequence ID" value="CAH7690251.1"/>
    <property type="molecule type" value="Genomic_DNA"/>
</dbReference>
<keyword evidence="2" id="KW-0732">Signal</keyword>
<accession>A0AAV0BU69</accession>
<protein>
    <submittedName>
        <fullName evidence="3">Expressed protein</fullName>
    </submittedName>
</protein>
<feature type="compositionally biased region" description="Basic and acidic residues" evidence="1">
    <location>
        <begin position="443"/>
        <end position="454"/>
    </location>
</feature>
<evidence type="ECO:0000313" key="4">
    <source>
        <dbReference type="Proteomes" id="UP001153365"/>
    </source>
</evidence>
<dbReference type="Proteomes" id="UP001153365">
    <property type="component" value="Unassembled WGS sequence"/>
</dbReference>
<feature type="signal peptide" evidence="2">
    <location>
        <begin position="1"/>
        <end position="18"/>
    </location>
</feature>
<evidence type="ECO:0000256" key="1">
    <source>
        <dbReference type="SAM" id="MobiDB-lite"/>
    </source>
</evidence>
<feature type="chain" id="PRO_5043751291" evidence="2">
    <location>
        <begin position="19"/>
        <end position="454"/>
    </location>
</feature>